<dbReference type="Pfam" id="PF00378">
    <property type="entry name" value="ECH_1"/>
    <property type="match status" value="1"/>
</dbReference>
<dbReference type="PANTHER" id="PTHR43612">
    <property type="entry name" value="TRIFUNCTIONAL ENZYME SUBUNIT ALPHA"/>
    <property type="match status" value="1"/>
</dbReference>
<gene>
    <name evidence="13" type="ORF">D3878_03865</name>
</gene>
<organism evidence="13 14">
    <name type="scientific">Noviherbaspirillum sedimenti</name>
    <dbReference type="NCBI Taxonomy" id="2320865"/>
    <lineage>
        <taxon>Bacteria</taxon>
        <taxon>Pseudomonadati</taxon>
        <taxon>Pseudomonadota</taxon>
        <taxon>Betaproteobacteria</taxon>
        <taxon>Burkholderiales</taxon>
        <taxon>Oxalobacteraceae</taxon>
        <taxon>Noviherbaspirillum</taxon>
    </lineage>
</organism>
<dbReference type="InterPro" id="IPR001753">
    <property type="entry name" value="Enoyl-CoA_hydra/iso"/>
</dbReference>
<dbReference type="Gene3D" id="3.40.50.720">
    <property type="entry name" value="NAD(P)-binding Rossmann-like Domain"/>
    <property type="match status" value="1"/>
</dbReference>
<dbReference type="SUPFAM" id="SSF48179">
    <property type="entry name" value="6-phosphogluconate dehydrogenase C-terminal domain-like"/>
    <property type="match status" value="2"/>
</dbReference>
<evidence type="ECO:0000256" key="6">
    <source>
        <dbReference type="ARBA" id="ARBA00023027"/>
    </source>
</evidence>
<evidence type="ECO:0000256" key="8">
    <source>
        <dbReference type="ARBA" id="ARBA00023239"/>
    </source>
</evidence>
<dbReference type="EMBL" id="QYUQ01000002">
    <property type="protein sequence ID" value="RJG00825.1"/>
    <property type="molecule type" value="Genomic_DNA"/>
</dbReference>
<keyword evidence="7" id="KW-0443">Lipid metabolism</keyword>
<dbReference type="Pfam" id="PF00725">
    <property type="entry name" value="3HCDH"/>
    <property type="match status" value="1"/>
</dbReference>
<comment type="catalytic activity">
    <reaction evidence="10">
        <text>a (3S)-3-hydroxyacyl-CoA + NAD(+) = a 3-oxoacyl-CoA + NADH + H(+)</text>
        <dbReference type="Rhea" id="RHEA:22432"/>
        <dbReference type="ChEBI" id="CHEBI:15378"/>
        <dbReference type="ChEBI" id="CHEBI:57318"/>
        <dbReference type="ChEBI" id="CHEBI:57540"/>
        <dbReference type="ChEBI" id="CHEBI:57945"/>
        <dbReference type="ChEBI" id="CHEBI:90726"/>
        <dbReference type="EC" id="1.1.1.35"/>
    </reaction>
</comment>
<keyword evidence="8" id="KW-0456">Lyase</keyword>
<feature type="domain" description="3-hydroxyacyl-CoA dehydrogenase C-terminal" evidence="11">
    <location>
        <begin position="499"/>
        <end position="595"/>
    </location>
</feature>
<keyword evidence="14" id="KW-1185">Reference proteome</keyword>
<sequence>MRTLSLEIGTDGIALITIDLPDRPFNVFTPEFIEDLAAAVETVIASDAIKGAVITSGKTNFLAGADLKEIAQACELTQTTAQAPDRFKAERATMRRMETGGKPFAAAINGLALGGGLELCLACHYRVISDDPRTVVGLPEVTVGLLPGGGGTQRLPRMLGIEKALPLLLNGTSIMPAQAKDLGIVDASVPAADLIATARRWVLENPAAQQPWDRKGYRLPGGAGALAAHANGSFSVGMAAIRSRTQGNYPAPLAILSAVYEGTQLPIDRGLQVEGKYFETLIRNPVARNLIRTMFINKRMCDKLGGRPRDIPKSAVRKLGVIGAGMMGAGIAYAAAGVGIDVVLLDATQEKAEKGRDYSSAIVAKEIEKNRFTREQGASLLGRICATTDYALLADCDLVIEAVFENRAIKAEVIGNIDMVLKASAVIASNTSTLPITGLAQNARRAGQFIGLHFFSPVERMPLVEIIVGKETSPETLARSMDFVGQLRKTPIVVQDSPGFYTSRVFCTYVDEGMAMLEEGVNPALIENAARMCGMATGPLAVLDEVSLDLQKKVIDQAIADGLPNKFLRVHAQNVVLKMNEIGRLGRKSGGGFYDFPVGEKKHLWPGLHQIYPIKTEQPSLDEVRNRLMYIQALETARCIEEGLITLPMHADLGSILGLGFPTWSGGALSFIETVGLQKFVEECRHLAARIGPRFAPSEWLAERARGGQSFYPAASGTNLAGMNNA</sequence>
<keyword evidence="5" id="KW-0560">Oxidoreductase</keyword>
<comment type="pathway">
    <text evidence="1">Lipid metabolism; fatty acid beta-oxidation.</text>
</comment>
<dbReference type="Gene3D" id="1.10.1040.50">
    <property type="match status" value="1"/>
</dbReference>
<keyword evidence="3" id="KW-0276">Fatty acid metabolism</keyword>
<keyword evidence="9" id="KW-0511">Multifunctional enzyme</keyword>
<dbReference type="AlphaFoldDB" id="A0A3A3FZL6"/>
<proteinExistence type="inferred from homology"/>
<dbReference type="InterPro" id="IPR006176">
    <property type="entry name" value="3-OHacyl-CoA_DH_NAD-bd"/>
</dbReference>
<evidence type="ECO:0000259" key="11">
    <source>
        <dbReference type="Pfam" id="PF00725"/>
    </source>
</evidence>
<accession>A0A3A3FZL6</accession>
<evidence type="ECO:0000259" key="12">
    <source>
        <dbReference type="Pfam" id="PF02737"/>
    </source>
</evidence>
<keyword evidence="6" id="KW-0520">NAD</keyword>
<dbReference type="GO" id="GO:0016509">
    <property type="term" value="F:long-chain (3S)-3-hydroxyacyl-CoA dehydrogenase (NAD+) activity"/>
    <property type="evidence" value="ECO:0007669"/>
    <property type="project" value="TreeGrafter"/>
</dbReference>
<evidence type="ECO:0000256" key="5">
    <source>
        <dbReference type="ARBA" id="ARBA00023002"/>
    </source>
</evidence>
<dbReference type="FunFam" id="3.40.50.720:FF:000009">
    <property type="entry name" value="Fatty oxidation complex, alpha subunit"/>
    <property type="match status" value="1"/>
</dbReference>
<evidence type="ECO:0000256" key="3">
    <source>
        <dbReference type="ARBA" id="ARBA00022832"/>
    </source>
</evidence>
<name>A0A3A3FZL6_9BURK</name>
<keyword evidence="4" id="KW-0442">Lipid degradation</keyword>
<evidence type="ECO:0000256" key="1">
    <source>
        <dbReference type="ARBA" id="ARBA00005005"/>
    </source>
</evidence>
<dbReference type="RefSeq" id="WP_119784279.1">
    <property type="nucleotide sequence ID" value="NZ_QYUQ01000002.1"/>
</dbReference>
<dbReference type="SUPFAM" id="SSF52096">
    <property type="entry name" value="ClpP/crotonase"/>
    <property type="match status" value="1"/>
</dbReference>
<dbReference type="InterPro" id="IPR006108">
    <property type="entry name" value="3HC_DH_C"/>
</dbReference>
<comment type="caution">
    <text evidence="13">The sequence shown here is derived from an EMBL/GenBank/DDBJ whole genome shotgun (WGS) entry which is preliminary data.</text>
</comment>
<dbReference type="UniPathway" id="UPA00659"/>
<dbReference type="InterPro" id="IPR050136">
    <property type="entry name" value="FA_oxidation_alpha_subunit"/>
</dbReference>
<dbReference type="InterPro" id="IPR029045">
    <property type="entry name" value="ClpP/crotonase-like_dom_sf"/>
</dbReference>
<dbReference type="InterPro" id="IPR036291">
    <property type="entry name" value="NAD(P)-bd_dom_sf"/>
</dbReference>
<dbReference type="Proteomes" id="UP000266327">
    <property type="component" value="Unassembled WGS sequence"/>
</dbReference>
<dbReference type="CDD" id="cd06558">
    <property type="entry name" value="crotonase-like"/>
    <property type="match status" value="1"/>
</dbReference>
<evidence type="ECO:0000313" key="14">
    <source>
        <dbReference type="Proteomes" id="UP000266327"/>
    </source>
</evidence>
<evidence type="ECO:0000256" key="9">
    <source>
        <dbReference type="ARBA" id="ARBA00023268"/>
    </source>
</evidence>
<dbReference type="GO" id="GO:0006635">
    <property type="term" value="P:fatty acid beta-oxidation"/>
    <property type="evidence" value="ECO:0007669"/>
    <property type="project" value="UniProtKB-UniPathway"/>
</dbReference>
<dbReference type="InterPro" id="IPR008927">
    <property type="entry name" value="6-PGluconate_DH-like_C_sf"/>
</dbReference>
<dbReference type="GO" id="GO:0004300">
    <property type="term" value="F:enoyl-CoA hydratase activity"/>
    <property type="evidence" value="ECO:0007669"/>
    <property type="project" value="TreeGrafter"/>
</dbReference>
<evidence type="ECO:0000313" key="13">
    <source>
        <dbReference type="EMBL" id="RJG00825.1"/>
    </source>
</evidence>
<reference evidence="14" key="1">
    <citation type="submission" date="2018-09" db="EMBL/GenBank/DDBJ databases">
        <authorList>
            <person name="Zhu H."/>
        </authorList>
    </citation>
    <scope>NUCLEOTIDE SEQUENCE [LARGE SCALE GENOMIC DNA]</scope>
    <source>
        <strain evidence="14">K1S02-23</strain>
    </source>
</reference>
<feature type="domain" description="3-hydroxyacyl-CoA dehydrogenase NAD binding" evidence="12">
    <location>
        <begin position="318"/>
        <end position="496"/>
    </location>
</feature>
<dbReference type="SUPFAM" id="SSF51735">
    <property type="entry name" value="NAD(P)-binding Rossmann-fold domains"/>
    <property type="match status" value="1"/>
</dbReference>
<protein>
    <submittedName>
        <fullName evidence="13">3-hydroxyacyl-CoA dehydrogenase</fullName>
    </submittedName>
</protein>
<dbReference type="PANTHER" id="PTHR43612:SF3">
    <property type="entry name" value="TRIFUNCTIONAL ENZYME SUBUNIT ALPHA, MITOCHONDRIAL"/>
    <property type="match status" value="1"/>
</dbReference>
<comment type="similarity">
    <text evidence="2">In the central section; belongs to the 3-hydroxyacyl-CoA dehydrogenase family.</text>
</comment>
<dbReference type="OrthoDB" id="5287258at2"/>
<evidence type="ECO:0000256" key="4">
    <source>
        <dbReference type="ARBA" id="ARBA00022963"/>
    </source>
</evidence>
<dbReference type="Pfam" id="PF02737">
    <property type="entry name" value="3HCDH_N"/>
    <property type="match status" value="1"/>
</dbReference>
<evidence type="ECO:0000256" key="2">
    <source>
        <dbReference type="ARBA" id="ARBA00007005"/>
    </source>
</evidence>
<evidence type="ECO:0000256" key="7">
    <source>
        <dbReference type="ARBA" id="ARBA00023098"/>
    </source>
</evidence>
<dbReference type="GO" id="GO:0070403">
    <property type="term" value="F:NAD+ binding"/>
    <property type="evidence" value="ECO:0007669"/>
    <property type="project" value="InterPro"/>
</dbReference>
<evidence type="ECO:0000256" key="10">
    <source>
        <dbReference type="ARBA" id="ARBA00049556"/>
    </source>
</evidence>
<dbReference type="Gene3D" id="3.90.226.10">
    <property type="entry name" value="2-enoyl-CoA Hydratase, Chain A, domain 1"/>
    <property type="match status" value="1"/>
</dbReference>